<evidence type="ECO:0000259" key="8">
    <source>
        <dbReference type="PROSITE" id="PS50893"/>
    </source>
</evidence>
<comment type="caution">
    <text evidence="10">The sequence shown here is derived from an EMBL/GenBank/DDBJ whole genome shotgun (WGS) entry which is preliminary data.</text>
</comment>
<evidence type="ECO:0000256" key="1">
    <source>
        <dbReference type="ARBA" id="ARBA00004651"/>
    </source>
</evidence>
<evidence type="ECO:0000256" key="7">
    <source>
        <dbReference type="SAM" id="Phobius"/>
    </source>
</evidence>
<keyword evidence="3" id="KW-0547">Nucleotide-binding</keyword>
<dbReference type="PROSITE" id="PS50929">
    <property type="entry name" value="ABC_TM1F"/>
    <property type="match status" value="1"/>
</dbReference>
<dbReference type="InterPro" id="IPR011527">
    <property type="entry name" value="ABC1_TM_dom"/>
</dbReference>
<reference evidence="11" key="1">
    <citation type="journal article" date="2019" name="Int. J. Syst. Evol. Microbiol.">
        <title>The Global Catalogue of Microorganisms (GCM) 10K type strain sequencing project: providing services to taxonomists for standard genome sequencing and annotation.</title>
        <authorList>
            <consortium name="The Broad Institute Genomics Platform"/>
            <consortium name="The Broad Institute Genome Sequencing Center for Infectious Disease"/>
            <person name="Wu L."/>
            <person name="Ma J."/>
        </authorList>
    </citation>
    <scope>NUCLEOTIDE SEQUENCE [LARGE SCALE GENOMIC DNA]</scope>
    <source>
        <strain evidence="11">JCM 16928</strain>
    </source>
</reference>
<evidence type="ECO:0000259" key="9">
    <source>
        <dbReference type="PROSITE" id="PS50929"/>
    </source>
</evidence>
<gene>
    <name evidence="10" type="ORF">GCM10022235_04000</name>
</gene>
<evidence type="ECO:0000256" key="2">
    <source>
        <dbReference type="ARBA" id="ARBA00022692"/>
    </source>
</evidence>
<dbReference type="GO" id="GO:0005524">
    <property type="term" value="F:ATP binding"/>
    <property type="evidence" value="ECO:0007669"/>
    <property type="project" value="UniProtKB-KW"/>
</dbReference>
<evidence type="ECO:0000256" key="5">
    <source>
        <dbReference type="ARBA" id="ARBA00022989"/>
    </source>
</evidence>
<dbReference type="Proteomes" id="UP001501222">
    <property type="component" value="Unassembled WGS sequence"/>
</dbReference>
<dbReference type="InterPro" id="IPR017871">
    <property type="entry name" value="ABC_transporter-like_CS"/>
</dbReference>
<dbReference type="Pfam" id="PF00664">
    <property type="entry name" value="ABC_membrane"/>
    <property type="match status" value="1"/>
</dbReference>
<feature type="domain" description="ABC transporter" evidence="8">
    <location>
        <begin position="376"/>
        <end position="611"/>
    </location>
</feature>
<evidence type="ECO:0000256" key="6">
    <source>
        <dbReference type="ARBA" id="ARBA00023136"/>
    </source>
</evidence>
<accession>A0ABP6VVB3</accession>
<feature type="transmembrane region" description="Helical" evidence="7">
    <location>
        <begin position="179"/>
        <end position="197"/>
    </location>
</feature>
<evidence type="ECO:0000256" key="3">
    <source>
        <dbReference type="ARBA" id="ARBA00022741"/>
    </source>
</evidence>
<dbReference type="Pfam" id="PF00005">
    <property type="entry name" value="ABC_tran"/>
    <property type="match status" value="1"/>
</dbReference>
<keyword evidence="6 7" id="KW-0472">Membrane</keyword>
<evidence type="ECO:0000256" key="4">
    <source>
        <dbReference type="ARBA" id="ARBA00022840"/>
    </source>
</evidence>
<dbReference type="Gene3D" id="1.20.1560.10">
    <property type="entry name" value="ABC transporter type 1, transmembrane domain"/>
    <property type="match status" value="1"/>
</dbReference>
<dbReference type="InterPro" id="IPR003439">
    <property type="entry name" value="ABC_transporter-like_ATP-bd"/>
</dbReference>
<comment type="subcellular location">
    <subcellularLocation>
        <location evidence="1">Cell membrane</location>
        <topology evidence="1">Multi-pass membrane protein</topology>
    </subcellularLocation>
</comment>
<name>A0ABP6VVB3_9ACTN</name>
<keyword evidence="4 10" id="KW-0067">ATP-binding</keyword>
<dbReference type="EMBL" id="BAABAA010000001">
    <property type="protein sequence ID" value="GAA3539721.1"/>
    <property type="molecule type" value="Genomic_DNA"/>
</dbReference>
<sequence length="624" mass="67382">MTAWNSMYHAMHAQDEKRPFSKVTLKRILAFARPHRRQLILFLVLSIGAAILAVATPVLAGKVVNAIVGGKEFGLVLRLAILIALIAVAEAGVGLLTRWLSAGIGEGLILDLRTAVFDHIQKMPIAFFTRTRTGALVSRLNNDVIGAQRAFSDTLSGVVSNLVTLVLTLVVMLGVSWQITLLALVILPVFVIPARRIGARLAGLQREAADYNATMSTQMTERFSAPGATLVKLFGRPARESHEFAVRARRVRDIGVRTAMVQWVFVTSLTLVSALALAVVYGLGGFYALRNQLDAGDVVAMALLLTRLYSPLTALASARLEVMTALVSFERVFEVLDLEPLIKDKPDAGVVPAGPVSVEFSKVRFAYPSADKVSLASLEEVAKLDTRGGEEVLHEVSFRAEPGQMVALVGSSGAGKSTIAQLIPRLYDVDSGSVKLGGVDVRDLTAESLRDTLGMVTQDGHLFHDTLRENLLLANPEASEDDLWEALRRARLYDLIHALPDQLETVVGERGYRFSGGERQRLTIARLLLAQPRVVILDEATAALDSTSEAAVQAALAEALDGRTAVVIAHRLSTIRAADQILVIEAGQIVEQGTHTELLAAGGRYEELHRTQFEQAGDVPVVAV</sequence>
<dbReference type="SMART" id="SM00382">
    <property type="entry name" value="AAA"/>
    <property type="match status" value="1"/>
</dbReference>
<keyword evidence="5 7" id="KW-1133">Transmembrane helix</keyword>
<dbReference type="PANTHER" id="PTHR43394">
    <property type="entry name" value="ATP-DEPENDENT PERMEASE MDL1, MITOCHONDRIAL"/>
    <property type="match status" value="1"/>
</dbReference>
<dbReference type="Gene3D" id="3.40.50.300">
    <property type="entry name" value="P-loop containing nucleotide triphosphate hydrolases"/>
    <property type="match status" value="1"/>
</dbReference>
<dbReference type="CDD" id="cd18550">
    <property type="entry name" value="ABC_6TM_exporter_like"/>
    <property type="match status" value="1"/>
</dbReference>
<dbReference type="InterPro" id="IPR039421">
    <property type="entry name" value="Type_1_exporter"/>
</dbReference>
<dbReference type="InterPro" id="IPR027417">
    <property type="entry name" value="P-loop_NTPase"/>
</dbReference>
<organism evidence="10 11">
    <name type="scientific">Kribbella ginsengisoli</name>
    <dbReference type="NCBI Taxonomy" id="363865"/>
    <lineage>
        <taxon>Bacteria</taxon>
        <taxon>Bacillati</taxon>
        <taxon>Actinomycetota</taxon>
        <taxon>Actinomycetes</taxon>
        <taxon>Propionibacteriales</taxon>
        <taxon>Kribbellaceae</taxon>
        <taxon>Kribbella</taxon>
    </lineage>
</organism>
<keyword evidence="2 7" id="KW-0812">Transmembrane</keyword>
<dbReference type="PROSITE" id="PS50893">
    <property type="entry name" value="ABC_TRANSPORTER_2"/>
    <property type="match status" value="1"/>
</dbReference>
<dbReference type="InterPro" id="IPR003593">
    <property type="entry name" value="AAA+_ATPase"/>
</dbReference>
<protein>
    <submittedName>
        <fullName evidence="10">ABC transporter ATP-binding protein</fullName>
    </submittedName>
</protein>
<evidence type="ECO:0000313" key="10">
    <source>
        <dbReference type="EMBL" id="GAA3539721.1"/>
    </source>
</evidence>
<dbReference type="RefSeq" id="WP_344838643.1">
    <property type="nucleotide sequence ID" value="NZ_BAABAA010000001.1"/>
</dbReference>
<dbReference type="PANTHER" id="PTHR43394:SF1">
    <property type="entry name" value="ATP-BINDING CASSETTE SUB-FAMILY B MEMBER 10, MITOCHONDRIAL"/>
    <property type="match status" value="1"/>
</dbReference>
<evidence type="ECO:0000313" key="11">
    <source>
        <dbReference type="Proteomes" id="UP001501222"/>
    </source>
</evidence>
<keyword evidence="11" id="KW-1185">Reference proteome</keyword>
<dbReference type="SUPFAM" id="SSF90123">
    <property type="entry name" value="ABC transporter transmembrane region"/>
    <property type="match status" value="1"/>
</dbReference>
<feature type="domain" description="ABC transmembrane type-1" evidence="9">
    <location>
        <begin position="40"/>
        <end position="324"/>
    </location>
</feature>
<dbReference type="SUPFAM" id="SSF52540">
    <property type="entry name" value="P-loop containing nucleoside triphosphate hydrolases"/>
    <property type="match status" value="1"/>
</dbReference>
<dbReference type="InterPro" id="IPR036640">
    <property type="entry name" value="ABC1_TM_sf"/>
</dbReference>
<dbReference type="PROSITE" id="PS00211">
    <property type="entry name" value="ABC_TRANSPORTER_1"/>
    <property type="match status" value="1"/>
</dbReference>
<proteinExistence type="predicted"/>
<feature type="transmembrane region" description="Helical" evidence="7">
    <location>
        <begin position="76"/>
        <end position="96"/>
    </location>
</feature>
<feature type="transmembrane region" description="Helical" evidence="7">
    <location>
        <begin position="259"/>
        <end position="283"/>
    </location>
</feature>